<comment type="caution">
    <text evidence="20">The sequence shown here is derived from an EMBL/GenBank/DDBJ whole genome shotgun (WGS) entry which is preliminary data.</text>
</comment>
<dbReference type="InterPro" id="IPR009003">
    <property type="entry name" value="Peptidase_S1_PA"/>
</dbReference>
<evidence type="ECO:0000256" key="17">
    <source>
        <dbReference type="PIRSR" id="PIRSR611783-1"/>
    </source>
</evidence>
<keyword evidence="12" id="KW-1133">Transmembrane helix</keyword>
<evidence type="ECO:0000256" key="5">
    <source>
        <dbReference type="ARBA" id="ARBA00013035"/>
    </source>
</evidence>
<evidence type="ECO:0000256" key="16">
    <source>
        <dbReference type="ARBA" id="ARBA00083871"/>
    </source>
</evidence>
<dbReference type="FunFam" id="2.40.10.10:FF:000001">
    <property type="entry name" value="Periplasmic serine protease DegS"/>
    <property type="match status" value="1"/>
</dbReference>
<dbReference type="FunFam" id="2.40.10.10:FF:000009">
    <property type="entry name" value="Serine endoprotease DegS, periplasmic"/>
    <property type="match status" value="1"/>
</dbReference>
<sequence length="354" mass="37329">MVKKLLWAAMLGLITAMILIVAVPSLRPQGLADLLYGKIDNEPISYNKAVRKAAPAVVYVYSSSKGSFSQSGRELKSLGSGVIMSANGYIITNKHVVDNPDQILVALQDGSIFDALLVGSDTLTDLAVLKIDAENLPVIPINKLRVTHVGDVVLAIGNPYNIGQTVTQGIISATGRVGLSSTRRQNFLQTDASINSGNSGGALINTEGELVGINTLSFSAGQGISSEGLSFAIPTALATKIMEKLIRDGRVIRGYIGITARELPQIRTNNNNIDQIKGLRVFQVAANGPAAKSGILQGDIILSVDNKPAVSAAETMDLVAEIRPGSKVPVKILRDGEVKDVDVIIEEIPEGQAG</sequence>
<dbReference type="AlphaFoldDB" id="A0AAI9MY83"/>
<name>A0AAI9MY83_PROST</name>
<accession>A0AAI9MY83</accession>
<reference evidence="20" key="2">
    <citation type="submission" date="2024-02" db="EMBL/GenBank/DDBJ databases">
        <authorList>
            <consortium name="Clinical and Environmental Microbiology Branch: Whole genome sequencing antimicrobial resistance pathogens in the healthcare setting"/>
        </authorList>
    </citation>
    <scope>NUCLEOTIDE SEQUENCE</scope>
    <source>
        <strain evidence="20">2020GO-00142</strain>
    </source>
</reference>
<keyword evidence="9" id="KW-0812">Transmembrane</keyword>
<dbReference type="Gene3D" id="2.30.42.10">
    <property type="match status" value="1"/>
</dbReference>
<evidence type="ECO:0000256" key="6">
    <source>
        <dbReference type="ARBA" id="ARBA00022475"/>
    </source>
</evidence>
<dbReference type="PRINTS" id="PR00834">
    <property type="entry name" value="PROTEASES2C"/>
</dbReference>
<evidence type="ECO:0000256" key="11">
    <source>
        <dbReference type="ARBA" id="ARBA00022825"/>
    </source>
</evidence>
<keyword evidence="11" id="KW-0720">Serine protease</keyword>
<dbReference type="Gene3D" id="2.40.10.10">
    <property type="entry name" value="Trypsin-like serine proteases"/>
    <property type="match status" value="2"/>
</dbReference>
<comment type="similarity">
    <text evidence="3">Belongs to the peptidase S1C family.</text>
</comment>
<keyword evidence="10 20" id="KW-0378">Hydrolase</keyword>
<dbReference type="Proteomes" id="UP001495779">
    <property type="component" value="Unassembled WGS sequence"/>
</dbReference>
<dbReference type="GO" id="GO:0005886">
    <property type="term" value="C:plasma membrane"/>
    <property type="evidence" value="ECO:0007669"/>
    <property type="project" value="UniProtKB-SubCell"/>
</dbReference>
<dbReference type="EMBL" id="AAZDVE040000031">
    <property type="protein sequence ID" value="EMP9434251.1"/>
    <property type="molecule type" value="Genomic_DNA"/>
</dbReference>
<dbReference type="Pfam" id="PF13365">
    <property type="entry name" value="Trypsin_2"/>
    <property type="match status" value="1"/>
</dbReference>
<feature type="binding site" evidence="18">
    <location>
        <position position="182"/>
    </location>
    <ligand>
        <name>substrate</name>
    </ligand>
</feature>
<feature type="active site" description="Charge relay system" evidence="17">
    <location>
        <position position="95"/>
    </location>
</feature>
<dbReference type="InterPro" id="IPR001478">
    <property type="entry name" value="PDZ"/>
</dbReference>
<evidence type="ECO:0000256" key="18">
    <source>
        <dbReference type="PIRSR" id="PIRSR611783-2"/>
    </source>
</evidence>
<dbReference type="InterPro" id="IPR043504">
    <property type="entry name" value="Peptidase_S1_PA_chymotrypsin"/>
</dbReference>
<dbReference type="EC" id="3.4.21.107" evidence="5"/>
<evidence type="ECO:0000256" key="3">
    <source>
        <dbReference type="ARBA" id="ARBA00010541"/>
    </source>
</evidence>
<evidence type="ECO:0000259" key="19">
    <source>
        <dbReference type="PROSITE" id="PS50106"/>
    </source>
</evidence>
<dbReference type="NCBIfam" id="TIGR02038">
    <property type="entry name" value="protease_degS"/>
    <property type="match status" value="1"/>
</dbReference>
<evidence type="ECO:0000256" key="2">
    <source>
        <dbReference type="ARBA" id="ARBA00004377"/>
    </source>
</evidence>
<organism evidence="20">
    <name type="scientific">Providencia stuartii</name>
    <dbReference type="NCBI Taxonomy" id="588"/>
    <lineage>
        <taxon>Bacteria</taxon>
        <taxon>Pseudomonadati</taxon>
        <taxon>Pseudomonadota</taxon>
        <taxon>Gammaproteobacteria</taxon>
        <taxon>Enterobacterales</taxon>
        <taxon>Morganellaceae</taxon>
        <taxon>Providencia</taxon>
    </lineage>
</organism>
<proteinExistence type="inferred from homology"/>
<evidence type="ECO:0000256" key="12">
    <source>
        <dbReference type="ARBA" id="ARBA00022989"/>
    </source>
</evidence>
<dbReference type="GO" id="GO:0042597">
    <property type="term" value="C:periplasmic space"/>
    <property type="evidence" value="ECO:0007669"/>
    <property type="project" value="TreeGrafter"/>
</dbReference>
<evidence type="ECO:0000256" key="10">
    <source>
        <dbReference type="ARBA" id="ARBA00022801"/>
    </source>
</evidence>
<comment type="subunit">
    <text evidence="4">Homotrimer.</text>
</comment>
<gene>
    <name evidence="20" type="primary">degS</name>
    <name evidence="20" type="ORF">JRA39_003350</name>
    <name evidence="21" type="ORF">KDV35_01500</name>
</gene>
<dbReference type="PANTHER" id="PTHR22939:SF101">
    <property type="entry name" value="PERIPLASMIC PH-DEPENDENT SERINE ENDOPROTEASE DEGQ"/>
    <property type="match status" value="1"/>
</dbReference>
<dbReference type="PANTHER" id="PTHR22939">
    <property type="entry name" value="SERINE PROTEASE FAMILY S1C HTRA-RELATED"/>
    <property type="match status" value="1"/>
</dbReference>
<dbReference type="InterPro" id="IPR036034">
    <property type="entry name" value="PDZ_sf"/>
</dbReference>
<dbReference type="GO" id="GO:0006515">
    <property type="term" value="P:protein quality control for misfolded or incompletely synthesized proteins"/>
    <property type="evidence" value="ECO:0007669"/>
    <property type="project" value="TreeGrafter"/>
</dbReference>
<feature type="active site" description="Charge relay system" evidence="17">
    <location>
        <position position="199"/>
    </location>
</feature>
<evidence type="ECO:0000256" key="14">
    <source>
        <dbReference type="ARBA" id="ARBA00071522"/>
    </source>
</evidence>
<dbReference type="SUPFAM" id="SSF50494">
    <property type="entry name" value="Trypsin-like serine proteases"/>
    <property type="match status" value="1"/>
</dbReference>
<dbReference type="InterPro" id="IPR011783">
    <property type="entry name" value="Pept_S1C_DegS"/>
</dbReference>
<dbReference type="InterPro" id="IPR001940">
    <property type="entry name" value="Peptidase_S1C"/>
</dbReference>
<feature type="binding site" evidence="18">
    <location>
        <begin position="256"/>
        <end position="261"/>
    </location>
    <ligand>
        <name>substrate</name>
    </ligand>
</feature>
<keyword evidence="6" id="KW-1003">Cell membrane</keyword>
<dbReference type="NCBIfam" id="NF008147">
    <property type="entry name" value="PRK10898.1"/>
    <property type="match status" value="1"/>
</dbReference>
<evidence type="ECO:0000256" key="13">
    <source>
        <dbReference type="ARBA" id="ARBA00023136"/>
    </source>
</evidence>
<comment type="subcellular location">
    <subcellularLocation>
        <location evidence="2">Cell inner membrane</location>
        <topology evidence="2">Single-pass membrane protein</topology>
    </subcellularLocation>
</comment>
<dbReference type="PROSITE" id="PS50106">
    <property type="entry name" value="PDZ"/>
    <property type="match status" value="1"/>
</dbReference>
<dbReference type="EMBL" id="JAGSRH010000002">
    <property type="protein sequence ID" value="MER5075555.1"/>
    <property type="molecule type" value="Genomic_DNA"/>
</dbReference>
<evidence type="ECO:0000313" key="22">
    <source>
        <dbReference type="Proteomes" id="UP001495779"/>
    </source>
</evidence>
<dbReference type="GO" id="GO:0004252">
    <property type="term" value="F:serine-type endopeptidase activity"/>
    <property type="evidence" value="ECO:0007669"/>
    <property type="project" value="InterPro"/>
</dbReference>
<evidence type="ECO:0000256" key="8">
    <source>
        <dbReference type="ARBA" id="ARBA00022670"/>
    </source>
</evidence>
<dbReference type="Pfam" id="PF13180">
    <property type="entry name" value="PDZ_2"/>
    <property type="match status" value="1"/>
</dbReference>
<feature type="active site" description="Charge relay system" evidence="17">
    <location>
        <position position="125"/>
    </location>
</feature>
<evidence type="ECO:0000256" key="1">
    <source>
        <dbReference type="ARBA" id="ARBA00001772"/>
    </source>
</evidence>
<dbReference type="RefSeq" id="WP_154622912.1">
    <property type="nucleotide sequence ID" value="NZ_CP095443.1"/>
</dbReference>
<evidence type="ECO:0000256" key="4">
    <source>
        <dbReference type="ARBA" id="ARBA00011233"/>
    </source>
</evidence>
<evidence type="ECO:0000256" key="7">
    <source>
        <dbReference type="ARBA" id="ARBA00022519"/>
    </source>
</evidence>
<keyword evidence="7" id="KW-0997">Cell inner membrane</keyword>
<keyword evidence="8" id="KW-0645">Protease</keyword>
<keyword evidence="13" id="KW-0472">Membrane</keyword>
<evidence type="ECO:0000256" key="15">
    <source>
        <dbReference type="ARBA" id="ARBA00078529"/>
    </source>
</evidence>
<evidence type="ECO:0000313" key="21">
    <source>
        <dbReference type="EMBL" id="MER5075555.1"/>
    </source>
</evidence>
<reference evidence="21 22" key="1">
    <citation type="submission" date="2021-04" db="EMBL/GenBank/DDBJ databases">
        <title>Determining the burden of carbapenem-resistant Enterobacterales from a tertiary public heath setting in Bangladesh: a clinical, epidemiological, and molecular study.</title>
        <authorList>
            <person name="Farzana R."/>
            <person name="Walsh T.R."/>
        </authorList>
    </citation>
    <scope>NUCLEOTIDE SEQUENCE [LARGE SCALE GENOMIC DNA]</scope>
    <source>
        <strain evidence="21">Dmpro_s316</strain>
        <strain evidence="22">dmpro_s316</strain>
    </source>
</reference>
<comment type="catalytic activity">
    <reaction evidence="1">
        <text>Acts on substrates that are at least partially unfolded. The cleavage site P1 residue is normally between a pair of hydrophobic residues, such as Val-|-Val.</text>
        <dbReference type="EC" id="3.4.21.107"/>
    </reaction>
</comment>
<evidence type="ECO:0000313" key="20">
    <source>
        <dbReference type="EMBL" id="EMP9434251.1"/>
    </source>
</evidence>
<feature type="domain" description="PDZ" evidence="19">
    <location>
        <begin position="245"/>
        <end position="323"/>
    </location>
</feature>
<protein>
    <recommendedName>
        <fullName evidence="14">Serine endoprotease DegS</fullName>
        <ecNumber evidence="5">3.4.21.107</ecNumber>
    </recommendedName>
    <alternativeName>
        <fullName evidence="16">Site-1 protease DegS</fullName>
    </alternativeName>
    <alternativeName>
        <fullName evidence="15">Site-1-type intramembrane protease</fullName>
    </alternativeName>
</protein>
<evidence type="ECO:0000256" key="9">
    <source>
        <dbReference type="ARBA" id="ARBA00022692"/>
    </source>
</evidence>
<dbReference type="SUPFAM" id="SSF50156">
    <property type="entry name" value="PDZ domain-like"/>
    <property type="match status" value="1"/>
</dbReference>
<dbReference type="SMART" id="SM00228">
    <property type="entry name" value="PDZ"/>
    <property type="match status" value="1"/>
</dbReference>